<proteinExistence type="predicted"/>
<dbReference type="Proteomes" id="UP000314960">
    <property type="component" value="Chromosome"/>
</dbReference>
<reference evidence="1 2" key="1">
    <citation type="submission" date="2016-11" db="EMBL/GenBank/DDBJ databases">
        <title>Interaction between Lactobacillus species and yeast in water kefir.</title>
        <authorList>
            <person name="Behr J."/>
            <person name="Xu D."/>
            <person name="Vogel R.F."/>
        </authorList>
    </citation>
    <scope>NUCLEOTIDE SEQUENCE [LARGE SCALE GENOMIC DNA]</scope>
    <source>
        <strain evidence="1 2">TMW 1.1822</strain>
    </source>
</reference>
<dbReference type="RefSeq" id="WP_141053291.1">
    <property type="nucleotide sequence ID" value="NZ_CP018176.1"/>
</dbReference>
<sequence length="107" mass="13163">MNNSVQEAQYVLKQVNKYFKPGIRARYYILVVNDRFDHTFNFFFNVFKSRQFSRSIPLHRIKHYNLEYLEHIVKNLQKETQLTINFVLFENQRWPSTNKLISYRRGK</sequence>
<gene>
    <name evidence="1" type="ORF">BSQ49_05255</name>
</gene>
<evidence type="ECO:0000313" key="1">
    <source>
        <dbReference type="EMBL" id="AUJ29657.1"/>
    </source>
</evidence>
<name>A0A3S6QTM2_9LACO</name>
<evidence type="ECO:0000313" key="2">
    <source>
        <dbReference type="Proteomes" id="UP000314960"/>
    </source>
</evidence>
<dbReference type="EMBL" id="CP018176">
    <property type="protein sequence ID" value="AUJ29657.1"/>
    <property type="molecule type" value="Genomic_DNA"/>
</dbReference>
<organism evidence="1 2">
    <name type="scientific">Liquorilactobacillus hordei</name>
    <dbReference type="NCBI Taxonomy" id="468911"/>
    <lineage>
        <taxon>Bacteria</taxon>
        <taxon>Bacillati</taxon>
        <taxon>Bacillota</taxon>
        <taxon>Bacilli</taxon>
        <taxon>Lactobacillales</taxon>
        <taxon>Lactobacillaceae</taxon>
        <taxon>Liquorilactobacillus</taxon>
    </lineage>
</organism>
<dbReference type="AlphaFoldDB" id="A0A3S6QTM2"/>
<evidence type="ECO:0008006" key="3">
    <source>
        <dbReference type="Google" id="ProtNLM"/>
    </source>
</evidence>
<dbReference type="KEGG" id="lhw:BSQ49_05255"/>
<protein>
    <recommendedName>
        <fullName evidence="3">Acetyl-CoA carboxylase</fullName>
    </recommendedName>
</protein>
<accession>A0A3S6QTM2</accession>